<dbReference type="AlphaFoldDB" id="C0DT46"/>
<dbReference type="Proteomes" id="UP000005837">
    <property type="component" value="Unassembled WGS sequence"/>
</dbReference>
<comment type="caution">
    <text evidence="1">The sequence shown here is derived from an EMBL/GenBank/DDBJ whole genome shotgun (WGS) entry which is preliminary data.</text>
</comment>
<evidence type="ECO:0000313" key="1">
    <source>
        <dbReference type="EMBL" id="EEG24752.1"/>
    </source>
</evidence>
<gene>
    <name evidence="1" type="ORF">EIKCOROL_00524</name>
</gene>
<sequence length="39" mass="4260">MLGQLLRQKLRGLRHGGIPWTGWGDGSLGMGMGRLPENI</sequence>
<dbReference type="HOGENOM" id="CLU_3308883_0_0_4"/>
<reference evidence="1 2" key="1">
    <citation type="submission" date="2009-01" db="EMBL/GenBank/DDBJ databases">
        <authorList>
            <person name="Fulton L."/>
            <person name="Clifton S."/>
            <person name="Chinwalla A.T."/>
            <person name="Mitreva M."/>
            <person name="Sodergren E."/>
            <person name="Weinstock G."/>
            <person name="Clifton S."/>
            <person name="Dooling D.J."/>
            <person name="Fulton B."/>
            <person name="Minx P."/>
            <person name="Pepin K.H."/>
            <person name="Johnson M."/>
            <person name="Bhonagiri V."/>
            <person name="Nash W.E."/>
            <person name="Mardis E.R."/>
            <person name="Wilson R.K."/>
        </authorList>
    </citation>
    <scope>NUCLEOTIDE SEQUENCE [LARGE SCALE GENOMIC DNA]</scope>
    <source>
        <strain evidence="1 2">ATCC 23834</strain>
    </source>
</reference>
<name>C0DT46_EIKCO</name>
<protein>
    <submittedName>
        <fullName evidence="1">Uncharacterized protein</fullName>
    </submittedName>
</protein>
<evidence type="ECO:0000313" key="2">
    <source>
        <dbReference type="Proteomes" id="UP000005837"/>
    </source>
</evidence>
<proteinExistence type="predicted"/>
<dbReference type="EMBL" id="ACEA01000012">
    <property type="protein sequence ID" value="EEG24752.1"/>
    <property type="molecule type" value="Genomic_DNA"/>
</dbReference>
<accession>C0DT46</accession>
<organism evidence="1 2">
    <name type="scientific">Eikenella corrodens ATCC 23834</name>
    <dbReference type="NCBI Taxonomy" id="546274"/>
    <lineage>
        <taxon>Bacteria</taxon>
        <taxon>Pseudomonadati</taxon>
        <taxon>Pseudomonadota</taxon>
        <taxon>Betaproteobacteria</taxon>
        <taxon>Neisseriales</taxon>
        <taxon>Neisseriaceae</taxon>
        <taxon>Eikenella</taxon>
    </lineage>
</organism>